<reference evidence="1 2" key="1">
    <citation type="submission" date="2017-05" db="EMBL/GenBank/DDBJ databases">
        <title>Genome sequence of Pediococcus pentosaceus strain SRCM100892.</title>
        <authorList>
            <person name="Cho S.H."/>
        </authorList>
    </citation>
    <scope>NUCLEOTIDE SEQUENCE [LARGE SCALE GENOMIC DNA]</scope>
    <source>
        <strain evidence="1 2">SRCM100892</strain>
    </source>
</reference>
<dbReference type="AlphaFoldDB" id="A0A1Y0VT34"/>
<proteinExistence type="predicted"/>
<protein>
    <submittedName>
        <fullName evidence="1">Uncharacterized protein</fullName>
    </submittedName>
</protein>
<sequence>MKRNVKGIRNERTILIGYLTKNKLRYTNTYVMIVLGETNDN</sequence>
<organism evidence="1 2">
    <name type="scientific">Pediococcus pentosaceus</name>
    <dbReference type="NCBI Taxonomy" id="1255"/>
    <lineage>
        <taxon>Bacteria</taxon>
        <taxon>Bacillati</taxon>
        <taxon>Bacillota</taxon>
        <taxon>Bacilli</taxon>
        <taxon>Lactobacillales</taxon>
        <taxon>Lactobacillaceae</taxon>
        <taxon>Pediococcus</taxon>
    </lineage>
</organism>
<dbReference type="Proteomes" id="UP000196118">
    <property type="component" value="Chromosome"/>
</dbReference>
<name>A0A1Y0VT34_PEDPE</name>
<dbReference type="EMBL" id="CP021474">
    <property type="protein sequence ID" value="ARW19823.1"/>
    <property type="molecule type" value="Genomic_DNA"/>
</dbReference>
<evidence type="ECO:0000313" key="1">
    <source>
        <dbReference type="EMBL" id="ARW19823.1"/>
    </source>
</evidence>
<evidence type="ECO:0000313" key="2">
    <source>
        <dbReference type="Proteomes" id="UP000196118"/>
    </source>
</evidence>
<accession>A0A1Y0VT34</accession>
<gene>
    <name evidence="1" type="ORF">S100892_01250</name>
</gene>